<dbReference type="Pfam" id="PF12867">
    <property type="entry name" value="DinB_2"/>
    <property type="match status" value="1"/>
</dbReference>
<name>A0A858R715_9PROT</name>
<dbReference type="InterPro" id="IPR016187">
    <property type="entry name" value="CTDL_fold"/>
</dbReference>
<dbReference type="InterPro" id="IPR034660">
    <property type="entry name" value="DinB/YfiT-like"/>
</dbReference>
<accession>A0A858R715</accession>
<evidence type="ECO:0000259" key="4">
    <source>
        <dbReference type="Pfam" id="PF03781"/>
    </source>
</evidence>
<keyword evidence="7" id="KW-1185">Reference proteome</keyword>
<dbReference type="InterPro" id="IPR051043">
    <property type="entry name" value="Sulfatase_Mod_Factor_Kinase"/>
</dbReference>
<evidence type="ECO:0000313" key="7">
    <source>
        <dbReference type="Proteomes" id="UP000501891"/>
    </source>
</evidence>
<proteinExistence type="predicted"/>
<dbReference type="InterPro" id="IPR024775">
    <property type="entry name" value="DinB-like"/>
</dbReference>
<evidence type="ECO:0000256" key="2">
    <source>
        <dbReference type="ARBA" id="ARBA00023004"/>
    </source>
</evidence>
<dbReference type="PANTHER" id="PTHR23150">
    <property type="entry name" value="SULFATASE MODIFYING FACTOR 1, 2"/>
    <property type="match status" value="1"/>
</dbReference>
<gene>
    <name evidence="6" type="ORF">HHL28_07685</name>
</gene>
<evidence type="ECO:0000259" key="5">
    <source>
        <dbReference type="Pfam" id="PF12867"/>
    </source>
</evidence>
<keyword evidence="1" id="KW-0560">Oxidoreductase</keyword>
<sequence length="414" mass="46162">MPDLHRVSDRLTRLAASFSAVRARSLALAEGLSAEDMVVQSMPDASPVKWHLAHTTWFFETFVLGPHGGRQPWRAEWGFLFNSYYDAIGDRHPRPKRGLLTRPPVSEVLEWRAVVDGQVMDLLETGPSVEVLDLVELGLNHEQQHQELILTDLKHLLNESPLKPAYRSAEKPVAGTVPPLGWVAHPGGLVEVGHAGPGFAFDNEGPRHRVWLEPFRLADRPVSVGEWLAFMADGGYATPSLWLADGWARVQAEGWRAPMYWREAGQGDWRVFTLHGERRPDVAEPVTHVSQYEADAFARWAGARLPTEAEWEVACRWAPDREMAGLVVHPPAMDGPTPAGRVWEWTNSAYLPYPGFRTAPGAVGEYNGKFMSGQVVLRGHSCVTPPGHGRPTYRNFFPAGSRWQFSGLRLARDA</sequence>
<reference evidence="6" key="1">
    <citation type="submission" date="2020-04" db="EMBL/GenBank/DDBJ databases">
        <title>A desert anoxygenic phototrophic bacterium fixes CO2 using RubisCO under aerobic conditions.</title>
        <authorList>
            <person name="Tang K."/>
        </authorList>
    </citation>
    <scope>NUCLEOTIDE SEQUENCE [LARGE SCALE GENOMIC DNA]</scope>
    <source>
        <strain evidence="6">MIMtkB3</strain>
    </source>
</reference>
<dbReference type="KEGG" id="acru:HHL28_07685"/>
<dbReference type="Pfam" id="PF03781">
    <property type="entry name" value="FGE-sulfatase"/>
    <property type="match status" value="1"/>
</dbReference>
<feature type="domain" description="DinB-like" evidence="5">
    <location>
        <begin position="18"/>
        <end position="149"/>
    </location>
</feature>
<dbReference type="InterPro" id="IPR017806">
    <property type="entry name" value="EgtB"/>
</dbReference>
<dbReference type="EMBL" id="CP051775">
    <property type="protein sequence ID" value="QJE72983.1"/>
    <property type="molecule type" value="Genomic_DNA"/>
</dbReference>
<dbReference type="SUPFAM" id="SSF56436">
    <property type="entry name" value="C-type lectin-like"/>
    <property type="match status" value="1"/>
</dbReference>
<dbReference type="AlphaFoldDB" id="A0A858R715"/>
<dbReference type="Gene3D" id="3.90.1580.10">
    <property type="entry name" value="paralog of FGE (formylglycine-generating enzyme)"/>
    <property type="match status" value="2"/>
</dbReference>
<feature type="domain" description="Sulfatase-modifying factor enzyme-like" evidence="4">
    <location>
        <begin position="182"/>
        <end position="321"/>
    </location>
</feature>
<dbReference type="NCBIfam" id="TIGR03440">
    <property type="entry name" value="egtB_TIGR03440"/>
    <property type="match status" value="1"/>
</dbReference>
<keyword evidence="2" id="KW-0408">Iron</keyword>
<organism evidence="6 7">
    <name type="scientific">Aerophototrophica crusticola</name>
    <dbReference type="NCBI Taxonomy" id="1709002"/>
    <lineage>
        <taxon>Bacteria</taxon>
        <taxon>Pseudomonadati</taxon>
        <taxon>Pseudomonadota</taxon>
        <taxon>Alphaproteobacteria</taxon>
        <taxon>Rhodospirillales</taxon>
        <taxon>Rhodospirillaceae</taxon>
        <taxon>Aerophototrophica</taxon>
    </lineage>
</organism>
<dbReference type="InterPro" id="IPR042095">
    <property type="entry name" value="SUMF_sf"/>
</dbReference>
<dbReference type="Proteomes" id="UP000501891">
    <property type="component" value="Chromosome"/>
</dbReference>
<evidence type="ECO:0000313" key="6">
    <source>
        <dbReference type="EMBL" id="QJE72983.1"/>
    </source>
</evidence>
<dbReference type="GO" id="GO:0052699">
    <property type="term" value="P:ergothioneine biosynthetic process"/>
    <property type="evidence" value="ECO:0007669"/>
    <property type="project" value="InterPro"/>
</dbReference>
<protein>
    <submittedName>
        <fullName evidence="6">Ergothioneine biosynthesis protein EgtB</fullName>
    </submittedName>
</protein>
<dbReference type="InterPro" id="IPR005532">
    <property type="entry name" value="SUMF_dom"/>
</dbReference>
<evidence type="ECO:0000256" key="1">
    <source>
        <dbReference type="ARBA" id="ARBA00023002"/>
    </source>
</evidence>
<comment type="pathway">
    <text evidence="3">Amino-acid biosynthesis; ergothioneine biosynthesis.</text>
</comment>
<evidence type="ECO:0000256" key="3">
    <source>
        <dbReference type="ARBA" id="ARBA00037882"/>
    </source>
</evidence>
<dbReference type="SUPFAM" id="SSF109854">
    <property type="entry name" value="DinB/YfiT-like putative metalloenzymes"/>
    <property type="match status" value="1"/>
</dbReference>
<dbReference type="PANTHER" id="PTHR23150:SF36">
    <property type="entry name" value="HERCYNINE OXYGENASE"/>
    <property type="match status" value="1"/>
</dbReference>